<reference evidence="8 9" key="1">
    <citation type="journal article" date="2013" name="Proc. Natl. Acad. Sci. U.S.A.">
        <title>Fine-scale variation in meiotic recombination in Mimulus inferred from population shotgun sequencing.</title>
        <authorList>
            <person name="Hellsten U."/>
            <person name="Wright K.M."/>
            <person name="Jenkins J."/>
            <person name="Shu S."/>
            <person name="Yuan Y."/>
            <person name="Wessler S.R."/>
            <person name="Schmutz J."/>
            <person name="Willis J.H."/>
            <person name="Rokhsar D.S."/>
        </authorList>
    </citation>
    <scope>NUCLEOTIDE SEQUENCE [LARGE SCALE GENOMIC DNA]</scope>
    <source>
        <strain evidence="9">cv. DUN x IM62</strain>
    </source>
</reference>
<dbReference type="AlphaFoldDB" id="A0A022QB15"/>
<dbReference type="FunFam" id="3.40.50.1820:FF:000065">
    <property type="entry name" value="Phospholipase A1-II 3"/>
    <property type="match status" value="1"/>
</dbReference>
<dbReference type="Proteomes" id="UP000030748">
    <property type="component" value="Unassembled WGS sequence"/>
</dbReference>
<dbReference type="GO" id="GO:0005737">
    <property type="term" value="C:cytoplasm"/>
    <property type="evidence" value="ECO:0007669"/>
    <property type="project" value="UniProtKB-ARBA"/>
</dbReference>
<evidence type="ECO:0000256" key="6">
    <source>
        <dbReference type="SAM" id="MobiDB-lite"/>
    </source>
</evidence>
<dbReference type="SUPFAM" id="SSF53474">
    <property type="entry name" value="alpha/beta-Hydrolases"/>
    <property type="match status" value="1"/>
</dbReference>
<sequence>MIRNVAKRWRELSGQHGWRNLLNPLDADMQTYLLHYGGMAQVTYDTFNKQQMSRYAGSSRYARNNLFHATGSAKGSPYRYDAVKYIYATASIGGLPQGFMVKSMADNPWMDESNWMGYVAVSTNEGSKALGRRDILVAWRGTVLPVEWMKDADAQLIPATDIMGGGGASGAKLHQGFHSIYTAKSASSSFNKTSARDQVLSEVKKQLDKHKGEDVSITITGHSLGGALATINATDIAYNGLNKSRPVTAITFAAPQVGDRRYKEVLDSTKDCRVLSVRNVPDIVPRVPGAAAGYKNVGVEYKINSTRAPDTRAPGDPLTGHLLESAYLHTIATARPGKNKRDINLVNKDSDMLKPEFKVPGFWWGEKNGGFVQRNDGSWAMDDHQMDSGDPKGIDD</sequence>
<dbReference type="KEGG" id="egt:105972084"/>
<proteinExistence type="inferred from homology"/>
<evidence type="ECO:0000313" key="8">
    <source>
        <dbReference type="EMBL" id="EYU24809.1"/>
    </source>
</evidence>
<feature type="region of interest" description="Disordered" evidence="6">
    <location>
        <begin position="376"/>
        <end position="396"/>
    </location>
</feature>
<dbReference type="GO" id="GO:0016042">
    <property type="term" value="P:lipid catabolic process"/>
    <property type="evidence" value="ECO:0007669"/>
    <property type="project" value="UniProtKB-UniRule"/>
</dbReference>
<evidence type="ECO:0000313" key="9">
    <source>
        <dbReference type="Proteomes" id="UP000030748"/>
    </source>
</evidence>
<evidence type="ECO:0000256" key="4">
    <source>
        <dbReference type="ARBA" id="ARBA00023098"/>
    </source>
</evidence>
<gene>
    <name evidence="8" type="ORF">MIMGU_mgv1a007765mg</name>
</gene>
<dbReference type="PhylomeDB" id="A0A022QB15"/>
<dbReference type="InterPro" id="IPR029058">
    <property type="entry name" value="AB_hydrolase_fold"/>
</dbReference>
<dbReference type="OMA" id="ESAYLHT"/>
<dbReference type="PANTHER" id="PTHR31828:SF1">
    <property type="entry name" value="PHOSPHOLIPASE A1-IIGAMMA"/>
    <property type="match status" value="1"/>
</dbReference>
<name>A0A022QB15_ERYGU</name>
<feature type="domain" description="Fungal lipase-type" evidence="7">
    <location>
        <begin position="137"/>
        <end position="290"/>
    </location>
</feature>
<dbReference type="STRING" id="4155.A0A022QB15"/>
<evidence type="ECO:0000256" key="2">
    <source>
        <dbReference type="ARBA" id="ARBA00022801"/>
    </source>
</evidence>
<evidence type="ECO:0000259" key="7">
    <source>
        <dbReference type="Pfam" id="PF01764"/>
    </source>
</evidence>
<dbReference type="Gene3D" id="3.40.50.1820">
    <property type="entry name" value="alpha/beta hydrolase"/>
    <property type="match status" value="1"/>
</dbReference>
<accession>A0A022QB15</accession>
<organism evidence="8 9">
    <name type="scientific">Erythranthe guttata</name>
    <name type="common">Yellow monkey flower</name>
    <name type="synonym">Mimulus guttatus</name>
    <dbReference type="NCBI Taxonomy" id="4155"/>
    <lineage>
        <taxon>Eukaryota</taxon>
        <taxon>Viridiplantae</taxon>
        <taxon>Streptophyta</taxon>
        <taxon>Embryophyta</taxon>
        <taxon>Tracheophyta</taxon>
        <taxon>Spermatophyta</taxon>
        <taxon>Magnoliopsida</taxon>
        <taxon>eudicotyledons</taxon>
        <taxon>Gunneridae</taxon>
        <taxon>Pentapetalae</taxon>
        <taxon>asterids</taxon>
        <taxon>lamiids</taxon>
        <taxon>Lamiales</taxon>
        <taxon>Phrymaceae</taxon>
        <taxon>Erythranthe</taxon>
    </lineage>
</organism>
<protein>
    <recommendedName>
        <fullName evidence="5">Phospholipase A1</fullName>
        <ecNumber evidence="5">3.1.1.-</ecNumber>
    </recommendedName>
</protein>
<dbReference type="CDD" id="cd00519">
    <property type="entry name" value="Lipase_3"/>
    <property type="match status" value="1"/>
</dbReference>
<dbReference type="eggNOG" id="KOG4569">
    <property type="taxonomic scope" value="Eukaryota"/>
</dbReference>
<comment type="function">
    <text evidence="5">Acylhydrolase that catalyzes the hydrolysis of phospholipids at the sn-1 position.</text>
</comment>
<dbReference type="PANTHER" id="PTHR31828">
    <property type="entry name" value="PHOSPHOLIPASE A1-IIGAMMA"/>
    <property type="match status" value="1"/>
</dbReference>
<dbReference type="EMBL" id="KI632106">
    <property type="protein sequence ID" value="EYU24809.1"/>
    <property type="molecule type" value="Genomic_DNA"/>
</dbReference>
<evidence type="ECO:0000256" key="5">
    <source>
        <dbReference type="RuleBase" id="RU367093"/>
    </source>
</evidence>
<dbReference type="InterPro" id="IPR002921">
    <property type="entry name" value="Fungal_lipase-type"/>
</dbReference>
<comment type="similarity">
    <text evidence="1 5">Belongs to the AB hydrolase superfamily. Lipase family.</text>
</comment>
<keyword evidence="9" id="KW-1185">Reference proteome</keyword>
<dbReference type="GO" id="GO:0008970">
    <property type="term" value="F:phospholipase A1 activity"/>
    <property type="evidence" value="ECO:0007669"/>
    <property type="project" value="UniProtKB-UniRule"/>
</dbReference>
<dbReference type="InterPro" id="IPR033556">
    <property type="entry name" value="PLA"/>
</dbReference>
<evidence type="ECO:0000256" key="1">
    <source>
        <dbReference type="ARBA" id="ARBA00010701"/>
    </source>
</evidence>
<dbReference type="EC" id="3.1.1.-" evidence="5"/>
<keyword evidence="2 5" id="KW-0378">Hydrolase</keyword>
<dbReference type="OrthoDB" id="438440at2759"/>
<dbReference type="Pfam" id="PF01764">
    <property type="entry name" value="Lipase_3"/>
    <property type="match status" value="1"/>
</dbReference>
<keyword evidence="3 5" id="KW-0442">Lipid degradation</keyword>
<feature type="compositionally biased region" description="Basic and acidic residues" evidence="6">
    <location>
        <begin position="381"/>
        <end position="396"/>
    </location>
</feature>
<evidence type="ECO:0000256" key="3">
    <source>
        <dbReference type="ARBA" id="ARBA00022963"/>
    </source>
</evidence>
<keyword evidence="4 5" id="KW-0443">Lipid metabolism</keyword>